<proteinExistence type="predicted"/>
<gene>
    <name evidence="3" type="ORF">OHC33_003925</name>
</gene>
<comment type="caution">
    <text evidence="3">The sequence shown here is derived from an EMBL/GenBank/DDBJ whole genome shotgun (WGS) entry which is preliminary data.</text>
</comment>
<dbReference type="PANTHER" id="PTHR37534:SF2">
    <property type="entry name" value="N-ACETYLTRANSFERASE DOMAIN-CONTAINING PROTEIN"/>
    <property type="match status" value="1"/>
</dbReference>
<keyword evidence="4" id="KW-1185">Reference proteome</keyword>
<dbReference type="EMBL" id="JAKLMC020000007">
    <property type="protein sequence ID" value="KAK5955244.1"/>
    <property type="molecule type" value="Genomic_DNA"/>
</dbReference>
<feature type="region of interest" description="Disordered" evidence="2">
    <location>
        <begin position="37"/>
        <end position="56"/>
    </location>
</feature>
<dbReference type="AlphaFoldDB" id="A0AAN8EGH7"/>
<dbReference type="Proteomes" id="UP001316803">
    <property type="component" value="Unassembled WGS sequence"/>
</dbReference>
<dbReference type="GO" id="GO:0003700">
    <property type="term" value="F:DNA-binding transcription factor activity"/>
    <property type="evidence" value="ECO:0007669"/>
    <property type="project" value="TreeGrafter"/>
</dbReference>
<protein>
    <submittedName>
        <fullName evidence="3">Uncharacterized protein</fullName>
    </submittedName>
</protein>
<feature type="compositionally biased region" description="Polar residues" evidence="2">
    <location>
        <begin position="111"/>
        <end position="127"/>
    </location>
</feature>
<dbReference type="GO" id="GO:0005634">
    <property type="term" value="C:nucleus"/>
    <property type="evidence" value="ECO:0007669"/>
    <property type="project" value="TreeGrafter"/>
</dbReference>
<evidence type="ECO:0000256" key="1">
    <source>
        <dbReference type="ARBA" id="ARBA00023242"/>
    </source>
</evidence>
<reference evidence="3 4" key="1">
    <citation type="submission" date="2022-12" db="EMBL/GenBank/DDBJ databases">
        <title>Genomic features and morphological characterization of a novel Knufia sp. strain isolated from spacecraft assembly facility.</title>
        <authorList>
            <person name="Teixeira M."/>
            <person name="Chander A.M."/>
            <person name="Stajich J.E."/>
            <person name="Venkateswaran K."/>
        </authorList>
    </citation>
    <scope>NUCLEOTIDE SEQUENCE [LARGE SCALE GENOMIC DNA]</scope>
    <source>
        <strain evidence="3 4">FJI-L2-BK-P2</strain>
    </source>
</reference>
<evidence type="ECO:0000313" key="4">
    <source>
        <dbReference type="Proteomes" id="UP001316803"/>
    </source>
</evidence>
<sequence length="638" mass="70976">MPAIFRDVQVSKLRNNRKSARNATSGPENRILTFVDATKGSSKEHGDGSPDGALQTETENMLDDTSIATQTGEDTPAITSQTGIQLLSSAEPKHMAFATGETFQAMPDESQGPNVTTKNRALQQSQEPLPHLLPTPPAHNLFAPNIEYDSLGLARASSDRLSATSFGSSPRRWIGTIAATRFLDQMVKPPSAGTSKEAQKYQETVLLRYFHEELAPWFDLCDPDRHFTFVLPRRAREAGPLRSAILTISARNLFRVRKFRSATGIVEWKGRLLPDLNEEFAMPYHNDCIRDLLQLSMDPKKLHDETLLATVVLLRTDEEMGMNIQGEEEDQQLFLKIGSMFVDAQTPKYLALPHSSPEVFHPSVDEDIVHSSTAPPPNQTEIELGASGLRQACFWIAFRQDLHAAFLKQQPVSFPLSRCEAFRQLHPATDAIWTNRLITLCADVLEFCYGSDSVDAKIAPAYTDQHQWRALRSREEGLCALLPATFEPTYCSEPNLALGSVFPEIWYLEPCHVIGTTYVELARMLLEVFNPTRPKLGHGFLVATNRFISSTKKILFRLCGIALSNDHCPPSLINACLGISMFGEYFEAPAEQDALLGVLALMNDRYAYPTSQIANALQHAWSNNKEESTVSGDNLELA</sequence>
<organism evidence="3 4">
    <name type="scientific">Knufia fluminis</name>
    <dbReference type="NCBI Taxonomy" id="191047"/>
    <lineage>
        <taxon>Eukaryota</taxon>
        <taxon>Fungi</taxon>
        <taxon>Dikarya</taxon>
        <taxon>Ascomycota</taxon>
        <taxon>Pezizomycotina</taxon>
        <taxon>Eurotiomycetes</taxon>
        <taxon>Chaetothyriomycetidae</taxon>
        <taxon>Chaetothyriales</taxon>
        <taxon>Trichomeriaceae</taxon>
        <taxon>Knufia</taxon>
    </lineage>
</organism>
<keyword evidence="1" id="KW-0539">Nucleus</keyword>
<dbReference type="PANTHER" id="PTHR37534">
    <property type="entry name" value="TRANSCRIPTIONAL ACTIVATOR PROTEIN UGA3"/>
    <property type="match status" value="1"/>
</dbReference>
<dbReference type="GO" id="GO:0000976">
    <property type="term" value="F:transcription cis-regulatory region binding"/>
    <property type="evidence" value="ECO:0007669"/>
    <property type="project" value="TreeGrafter"/>
</dbReference>
<name>A0AAN8EGH7_9EURO</name>
<evidence type="ECO:0000313" key="3">
    <source>
        <dbReference type="EMBL" id="KAK5955244.1"/>
    </source>
</evidence>
<dbReference type="GO" id="GO:0045944">
    <property type="term" value="P:positive regulation of transcription by RNA polymerase II"/>
    <property type="evidence" value="ECO:0007669"/>
    <property type="project" value="TreeGrafter"/>
</dbReference>
<accession>A0AAN8EGH7</accession>
<feature type="region of interest" description="Disordered" evidence="2">
    <location>
        <begin position="105"/>
        <end position="133"/>
    </location>
</feature>
<evidence type="ECO:0000256" key="2">
    <source>
        <dbReference type="SAM" id="MobiDB-lite"/>
    </source>
</evidence>